<dbReference type="InterPro" id="IPR019337">
    <property type="entry name" value="Telomere_length_regulation_dom"/>
</dbReference>
<dbReference type="Pfam" id="PF01417">
    <property type="entry name" value="ENTH"/>
    <property type="match status" value="1"/>
</dbReference>
<dbReference type="SMART" id="SM00273">
    <property type="entry name" value="ENTH"/>
    <property type="match status" value="1"/>
</dbReference>
<accession>A0A6I8V2R6</accession>
<evidence type="ECO:0000313" key="3">
    <source>
        <dbReference type="Proteomes" id="UP000001819"/>
    </source>
</evidence>
<dbReference type="PANTHER" id="PTHR12276">
    <property type="entry name" value="EPSIN/ENT-RELATED"/>
    <property type="match status" value="1"/>
</dbReference>
<dbReference type="PANTHER" id="PTHR12276:SF45">
    <property type="entry name" value="CLATHRIN INTERACTOR 1"/>
    <property type="match status" value="1"/>
</dbReference>
<organism evidence="3 4">
    <name type="scientific">Drosophila pseudoobscura pseudoobscura</name>
    <name type="common">Fruit fly</name>
    <dbReference type="NCBI Taxonomy" id="46245"/>
    <lineage>
        <taxon>Eukaryota</taxon>
        <taxon>Metazoa</taxon>
        <taxon>Ecdysozoa</taxon>
        <taxon>Arthropoda</taxon>
        <taxon>Hexapoda</taxon>
        <taxon>Insecta</taxon>
        <taxon>Pterygota</taxon>
        <taxon>Neoptera</taxon>
        <taxon>Endopterygota</taxon>
        <taxon>Diptera</taxon>
        <taxon>Brachycera</taxon>
        <taxon>Muscomorpha</taxon>
        <taxon>Ephydroidea</taxon>
        <taxon>Drosophilidae</taxon>
        <taxon>Drosophila</taxon>
        <taxon>Sophophora</taxon>
    </lineage>
</organism>
<dbReference type="Pfam" id="PF10193">
    <property type="entry name" value="Telomere_reg-2"/>
    <property type="match status" value="1"/>
</dbReference>
<evidence type="ECO:0000313" key="4">
    <source>
        <dbReference type="RefSeq" id="XP_002137459.2"/>
    </source>
</evidence>
<dbReference type="FunFam" id="1.25.40.90:FF:000006">
    <property type="entry name" value="Clathrin interactor 1"/>
    <property type="match status" value="1"/>
</dbReference>
<feature type="compositionally biased region" description="Acidic residues" evidence="1">
    <location>
        <begin position="1051"/>
        <end position="1065"/>
    </location>
</feature>
<feature type="compositionally biased region" description="Low complexity" evidence="1">
    <location>
        <begin position="342"/>
        <end position="358"/>
    </location>
</feature>
<dbReference type="GO" id="GO:0005543">
    <property type="term" value="F:phospholipid binding"/>
    <property type="evidence" value="ECO:0007669"/>
    <property type="project" value="TreeGrafter"/>
</dbReference>
<dbReference type="PROSITE" id="PS50942">
    <property type="entry name" value="ENTH"/>
    <property type="match status" value="1"/>
</dbReference>
<dbReference type="Gene3D" id="1.25.40.90">
    <property type="match status" value="1"/>
</dbReference>
<feature type="domain" description="ENTH" evidence="2">
    <location>
        <begin position="20"/>
        <end position="153"/>
    </location>
</feature>
<protein>
    <submittedName>
        <fullName evidence="4">Telomere length regulation protein TEL2 homolog isoform X1</fullName>
    </submittedName>
</protein>
<dbReference type="GO" id="GO:0005768">
    <property type="term" value="C:endosome"/>
    <property type="evidence" value="ECO:0007669"/>
    <property type="project" value="TreeGrafter"/>
</dbReference>
<dbReference type="SUPFAM" id="SSF48464">
    <property type="entry name" value="ENTH/VHS domain"/>
    <property type="match status" value="1"/>
</dbReference>
<keyword evidence="3" id="KW-1185">Reference proteome</keyword>
<reference evidence="4" key="2">
    <citation type="submission" date="2025-08" db="UniProtKB">
        <authorList>
            <consortium name="RefSeq"/>
        </authorList>
    </citation>
    <scope>IDENTIFICATION</scope>
    <source>
        <strain evidence="4">MV-25-SWS-2005</strain>
        <tissue evidence="4">Whole body</tissue>
    </source>
</reference>
<dbReference type="InterPro" id="IPR013809">
    <property type="entry name" value="ENTH"/>
</dbReference>
<dbReference type="Proteomes" id="UP000001819">
    <property type="component" value="Chromosome 2"/>
</dbReference>
<dbReference type="CDD" id="cd16989">
    <property type="entry name" value="ENTH_EpsinR"/>
    <property type="match status" value="1"/>
</dbReference>
<feature type="region of interest" description="Disordered" evidence="1">
    <location>
        <begin position="403"/>
        <end position="427"/>
    </location>
</feature>
<dbReference type="GO" id="GO:0030276">
    <property type="term" value="F:clathrin binding"/>
    <property type="evidence" value="ECO:0007669"/>
    <property type="project" value="TreeGrafter"/>
</dbReference>
<proteinExistence type="predicted"/>
<name>A0A6I8V2R6_DROPS</name>
<feature type="compositionally biased region" description="Polar residues" evidence="1">
    <location>
        <begin position="257"/>
        <end position="291"/>
    </location>
</feature>
<sequence>MVDKFISMWKVRELADKVTNVVMNYTETEGKVREATNDDPWGPTGPLMQELAYATFSYETFPEVMSMLWKRMLQDNKTNWRRTYKSLLLLNYLVRNGSERVVTSSREHIYDLRSLENYTFTDEGGKDQGINVRHKVRELIDFIQDDDRLREERKKAKKNKDKYIGMSSDAMGMRGSSGYSGYSGGGGGGGGGSGGYNDGDWRTNRGDNWYSDKSAGDRYEDEDTHYDGEREGSDSDSPSPRRNYRYNDRASPAEVATETSKAPNINMNIRTAKTVVSSPVSKQPGSASASSGVAKPAPSQKKIDLGAAATFGKQPPSSAAGIHSPTHRDTPTSLDLMGGGSPSSSRSNIQNNNTQSNNDLLDDLFKTCATTPEKTLNSAAVIVDDDDDFNPRAPEAGQQEFGDFASAFGGSSSAPVSEPPSTGILPAASNDEFADFAAFQGSTTSTSALDGNLLKTATPANDSFDLFNAASPPAAAAATGGTATDLLAGLGDLSIHQSMPMAAAVEMQLVATNQQSLPLPPPPEWVHQALTRAIKELHDLGQVKSTSNAALVAATLQKLHTLNALPGYATPEQLVGLDRQAFDWTALVANGEYSALLSQLVGLFSPDWPEPTRDLDVLNLLRMDHSFPYTQVAFETLHRQLDRLPGTISTLFGALLQDEALLSISLLHISRQRAVLMQRFARTIKVMPERLVEEHDAQVRQFIQLIIGLPSEVANRLGRQLPAMYAPARYGHLLLRQWLRSLHFVLQCEDSSKYFDLSPYSWLLSQLVNHFHDAATLEELLLVLKDYAVAPSGRRVVESILLELEPAACLKVAQSALSAQLNLYVLLGPASLDVAPHWRHCLLQKLPLQRTPSENKQLFPLVSYLHVVAPAQLQVLFNQLLGIWSKRISLQKLSGQEHLAISKLLVLSGKCLCKGLDVGLDSKRQLHDGLSHHLESPDALQRHVGMKTVELLFNFMEQPDCKDEDRLRFNYDFMRETPQWHIFEEFDELALFECPRKTELDERPSPEHAKQLESHLRQFMCSPEEEQTVQIPKEPKDKPSVIKENLKMQLDSDDEPPLDSDDDDDLKPYDMSNDISATIEQRPKFLLDLLQLLRSKCENYQVFEGALGTAEQLIRGQLARHDAKLALDLIRLFITLEMQFYFEDFERTQFNCCVAICVAHPGPCAEYLCRQFHTDNSCYAANVRILILQVLAAAAKEISGDNHQTDESVSLDIVPPAAKQPRKFQLQHEEDSPAARLAAAQRIIRERLRAKTKRYFSKPKTLVGQQQERTNPYHPVAGTFFFSLVRGQRTRQMLYVKYEDIAHNIDTQLLVNLLHTLSVLVMCSQNCTLLPMMTREIFDLCAFVRFNAEARVRAATLQLIGIALVTTPGQVLTQHFAESLNELQRWLEDFVRSPLVGGETSEECRDLAQQILSTCYKLFDTAAIEQAS</sequence>
<feature type="region of interest" description="Disordered" evidence="1">
    <location>
        <begin position="1047"/>
        <end position="1067"/>
    </location>
</feature>
<evidence type="ECO:0000259" key="2">
    <source>
        <dbReference type="PROSITE" id="PS50942"/>
    </source>
</evidence>
<dbReference type="GO" id="GO:0005886">
    <property type="term" value="C:plasma membrane"/>
    <property type="evidence" value="ECO:0007669"/>
    <property type="project" value="TreeGrafter"/>
</dbReference>
<reference evidence="3" key="1">
    <citation type="submission" date="2024-06" db="UniProtKB">
        <authorList>
            <consortium name="RefSeq"/>
        </authorList>
    </citation>
    <scope>NUCLEOTIDE SEQUENCE [LARGE SCALE GENOMIC DNA]</scope>
    <source>
        <strain evidence="3">MV2-25</strain>
    </source>
</reference>
<feature type="compositionally biased region" description="Low complexity" evidence="1">
    <location>
        <begin position="403"/>
        <end position="414"/>
    </location>
</feature>
<dbReference type="InterPro" id="IPR038528">
    <property type="entry name" value="TEL2_C_sf"/>
</dbReference>
<feature type="region of interest" description="Disordered" evidence="1">
    <location>
        <begin position="198"/>
        <end position="358"/>
    </location>
</feature>
<dbReference type="InParanoid" id="A0A6I8V2R6"/>
<dbReference type="GO" id="GO:0006897">
    <property type="term" value="P:endocytosis"/>
    <property type="evidence" value="ECO:0007669"/>
    <property type="project" value="TreeGrafter"/>
</dbReference>
<dbReference type="ExpressionAtlas" id="A0A6I8V2R6">
    <property type="expression patterns" value="baseline"/>
</dbReference>
<dbReference type="InterPro" id="IPR008942">
    <property type="entry name" value="ENTH_VHS"/>
</dbReference>
<dbReference type="RefSeq" id="XP_002137459.2">
    <property type="nucleotide sequence ID" value="XM_002137423.3"/>
</dbReference>
<dbReference type="FunCoup" id="A0A6I8V2R6">
    <property type="interactions" value="560"/>
</dbReference>
<dbReference type="GO" id="GO:0030125">
    <property type="term" value="C:clathrin vesicle coat"/>
    <property type="evidence" value="ECO:0007669"/>
    <property type="project" value="TreeGrafter"/>
</dbReference>
<dbReference type="KEGG" id="dpo:4801673"/>
<evidence type="ECO:0000256" key="1">
    <source>
        <dbReference type="SAM" id="MobiDB-lite"/>
    </source>
</evidence>
<dbReference type="Gene3D" id="1.25.40.720">
    <property type="entry name" value="Telomere length regulation protein 2, C-terminal domain"/>
    <property type="match status" value="2"/>
</dbReference>
<gene>
    <name evidence="4" type="primary">lqfR</name>
</gene>